<organism evidence="1 2">
    <name type="scientific">Rhynchophorus ferrugineus</name>
    <name type="common">Red palm weevil</name>
    <name type="synonym">Curculio ferrugineus</name>
    <dbReference type="NCBI Taxonomy" id="354439"/>
    <lineage>
        <taxon>Eukaryota</taxon>
        <taxon>Metazoa</taxon>
        <taxon>Ecdysozoa</taxon>
        <taxon>Arthropoda</taxon>
        <taxon>Hexapoda</taxon>
        <taxon>Insecta</taxon>
        <taxon>Pterygota</taxon>
        <taxon>Neoptera</taxon>
        <taxon>Endopterygota</taxon>
        <taxon>Coleoptera</taxon>
        <taxon>Polyphaga</taxon>
        <taxon>Cucujiformia</taxon>
        <taxon>Curculionidae</taxon>
        <taxon>Dryophthorinae</taxon>
        <taxon>Rhynchophorus</taxon>
    </lineage>
</organism>
<protein>
    <submittedName>
        <fullName evidence="1">Uncharacterized protein</fullName>
    </submittedName>
</protein>
<evidence type="ECO:0000313" key="1">
    <source>
        <dbReference type="EMBL" id="KAF7280106.1"/>
    </source>
</evidence>
<keyword evidence="2" id="KW-1185">Reference proteome</keyword>
<name>A0A834MD25_RHYFE</name>
<evidence type="ECO:0000313" key="2">
    <source>
        <dbReference type="Proteomes" id="UP000625711"/>
    </source>
</evidence>
<sequence length="129" mass="15354">MYSTQILQVLMILHEEIAERYPSYCERNRRETVRAILLKYYNVDLTDIEYYYLLDKTEQQQEIPAYSNNYFVEIESHLVDYISPKTSWLSAGSNGNSISTYPYNYLIMQGEIETWEKKQDAEIQNILSI</sequence>
<proteinExistence type="predicted"/>
<dbReference type="EMBL" id="JAACXV010000321">
    <property type="protein sequence ID" value="KAF7280106.1"/>
    <property type="molecule type" value="Genomic_DNA"/>
</dbReference>
<reference evidence="1" key="1">
    <citation type="submission" date="2020-08" db="EMBL/GenBank/DDBJ databases">
        <title>Genome sequencing and assembly of the red palm weevil Rhynchophorus ferrugineus.</title>
        <authorList>
            <person name="Dias G.B."/>
            <person name="Bergman C.M."/>
            <person name="Manee M."/>
        </authorList>
    </citation>
    <scope>NUCLEOTIDE SEQUENCE</scope>
    <source>
        <strain evidence="1">AA-2017</strain>
        <tissue evidence="1">Whole larva</tissue>
    </source>
</reference>
<accession>A0A834MD25</accession>
<dbReference type="Proteomes" id="UP000625711">
    <property type="component" value="Unassembled WGS sequence"/>
</dbReference>
<gene>
    <name evidence="1" type="ORF">GWI33_006408</name>
</gene>
<dbReference type="AlphaFoldDB" id="A0A834MD25"/>
<comment type="caution">
    <text evidence="1">The sequence shown here is derived from an EMBL/GenBank/DDBJ whole genome shotgun (WGS) entry which is preliminary data.</text>
</comment>